<feature type="transmembrane region" description="Helical" evidence="2">
    <location>
        <begin position="657"/>
        <end position="678"/>
    </location>
</feature>
<keyword evidence="2" id="KW-0812">Transmembrane</keyword>
<keyword evidence="2" id="KW-1133">Transmembrane helix</keyword>
<organism evidence="4 5">
    <name type="scientific">Salinimonas iocasae</name>
    <dbReference type="NCBI Taxonomy" id="2572577"/>
    <lineage>
        <taxon>Bacteria</taxon>
        <taxon>Pseudomonadati</taxon>
        <taxon>Pseudomonadota</taxon>
        <taxon>Gammaproteobacteria</taxon>
        <taxon>Alteromonadales</taxon>
        <taxon>Alteromonadaceae</taxon>
        <taxon>Alteromonas/Salinimonas group</taxon>
        <taxon>Salinimonas</taxon>
    </lineage>
</organism>
<dbReference type="RefSeq" id="WP_139758213.1">
    <property type="nucleotide sequence ID" value="NZ_CP039853.1"/>
</dbReference>
<dbReference type="KEGG" id="salk:FBQ74_18575"/>
<dbReference type="AlphaFoldDB" id="A0A5B7YIQ3"/>
<keyword evidence="5" id="KW-1185">Reference proteome</keyword>
<keyword evidence="2" id="KW-0472">Membrane</keyword>
<sequence length="753" mass="81218">MKNWLKITVAALLFFVSGAALSQQDDGNEGYESEPIIENTNDLGVQILRGVLGDVVNIISGGELPRKPDTTLGAVMKIWCGALAAVATLLVAFGGFKWFFGSIHSGKLNEQKMDTTGVPVRMVIALVSVMPLAAGYCAYQLAHIYLTGHSLKVANRLTDTAIEFMSIDSFNRKTMPVDSDKIAAQAFETLVCAHAVNAAEGVDSGEAIIKPSHVLDLSGSGDGETDAYGIKYGENSNSWFESNSYSANACGEYSIKFSEPDFRMTTDGKAENDLLNANYLALQTLFSDMSKPASTFVNKIYIEQIESAELRDLHAETRLRIKSLSEQYKMAIVLAREQYAQAKTDELKKPDSELPNYLSSTPSFLDNYSISDVGFIGLGATWWIDSIRTQSFTNMLSSMNVQATPIDDKALLHEDLTDIWAETYRVTNGQSGRITISSAGNVQNLSKQKDENFSWLISASLALVKETNDPLFALMELGHEMIVTAESLIAVLLLADITIEVSDNLANVDATSIPFIGTMLNAAKAVVTGTAEGSAKHIATGLMLLIGLLLTMGVYLAFYLPTIPLMHWLGGVIGAFSAALEQIILAPIHGISHAFTDGHGFVGERAKQGYILAFGSFLRFPMLVISFIVVYPLLLMMGFVTFLLWTPFAESMSSTTTTGIISFFGLSAALIAVCVSVIERVFSIMHEINDKALRALGHGADSMGAQGYVHSGNQQFSTVQSTISKAPEGLGGATPQGGNVPGPLEGTQNRDLK</sequence>
<geneLocation type="plasmid" evidence="4 5">
    <name>plas12</name>
</geneLocation>
<feature type="transmembrane region" description="Helical" evidence="2">
    <location>
        <begin position="120"/>
        <end position="142"/>
    </location>
</feature>
<feature type="transmembrane region" description="Helical" evidence="2">
    <location>
        <begin position="542"/>
        <end position="560"/>
    </location>
</feature>
<dbReference type="Proteomes" id="UP000304912">
    <property type="component" value="Plasmid plas12"/>
</dbReference>
<keyword evidence="4" id="KW-0614">Plasmid</keyword>
<reference evidence="4 5" key="1">
    <citation type="submission" date="2019-04" db="EMBL/GenBank/DDBJ databases">
        <title>Salinimonas iocasae sp. nov., a halophilic bacterium isolated from the outer tube casing of tubeworms in Okinawa Trough.</title>
        <authorList>
            <person name="Zhang H."/>
            <person name="Wang H."/>
            <person name="Li C."/>
        </authorList>
    </citation>
    <scope>NUCLEOTIDE SEQUENCE [LARGE SCALE GENOMIC DNA]</scope>
    <source>
        <strain evidence="4 5">KX18D6</strain>
        <plasmid evidence="4 5">plas12</plasmid>
    </source>
</reference>
<evidence type="ECO:0000256" key="3">
    <source>
        <dbReference type="SAM" id="SignalP"/>
    </source>
</evidence>
<dbReference type="NCBIfam" id="TIGR04346">
    <property type="entry name" value="DotA_TraY"/>
    <property type="match status" value="1"/>
</dbReference>
<dbReference type="InterPro" id="IPR027628">
    <property type="entry name" value="DotA_TraY"/>
</dbReference>
<gene>
    <name evidence="4" type="ORF">FBQ74_18575</name>
</gene>
<dbReference type="EMBL" id="CP039853">
    <property type="protein sequence ID" value="QCZ95527.1"/>
    <property type="molecule type" value="Genomic_DNA"/>
</dbReference>
<dbReference type="OrthoDB" id="7010241at2"/>
<name>A0A5B7YIQ3_9ALTE</name>
<protein>
    <recommendedName>
        <fullName evidence="6">DotA/TraY family protein</fullName>
    </recommendedName>
</protein>
<evidence type="ECO:0000256" key="2">
    <source>
        <dbReference type="SAM" id="Phobius"/>
    </source>
</evidence>
<accession>A0A5B7YIQ3</accession>
<feature type="signal peptide" evidence="3">
    <location>
        <begin position="1"/>
        <end position="22"/>
    </location>
</feature>
<evidence type="ECO:0000256" key="1">
    <source>
        <dbReference type="SAM" id="MobiDB-lite"/>
    </source>
</evidence>
<keyword evidence="3" id="KW-0732">Signal</keyword>
<evidence type="ECO:0008006" key="6">
    <source>
        <dbReference type="Google" id="ProtNLM"/>
    </source>
</evidence>
<evidence type="ECO:0000313" key="4">
    <source>
        <dbReference type="EMBL" id="QCZ95527.1"/>
    </source>
</evidence>
<proteinExistence type="predicted"/>
<feature type="transmembrane region" description="Helical" evidence="2">
    <location>
        <begin position="620"/>
        <end position="645"/>
    </location>
</feature>
<evidence type="ECO:0000313" key="5">
    <source>
        <dbReference type="Proteomes" id="UP000304912"/>
    </source>
</evidence>
<feature type="transmembrane region" description="Helical" evidence="2">
    <location>
        <begin position="76"/>
        <end position="100"/>
    </location>
</feature>
<feature type="chain" id="PRO_5022992832" description="DotA/TraY family protein" evidence="3">
    <location>
        <begin position="23"/>
        <end position="753"/>
    </location>
</feature>
<feature type="region of interest" description="Disordered" evidence="1">
    <location>
        <begin position="727"/>
        <end position="753"/>
    </location>
</feature>